<dbReference type="Gene3D" id="3.30.70.3500">
    <property type="entry name" value="MukB, hinge domain"/>
    <property type="match status" value="1"/>
</dbReference>
<dbReference type="GO" id="GO:0005737">
    <property type="term" value="C:cytoplasm"/>
    <property type="evidence" value="ECO:0007669"/>
    <property type="project" value="TreeGrafter"/>
</dbReference>
<dbReference type="InterPro" id="IPR032520">
    <property type="entry name" value="MukB_hinge"/>
</dbReference>
<reference evidence="5 6" key="1">
    <citation type="submission" date="2018-06" db="EMBL/GenBank/DDBJ databases">
        <title>Lujinxingia sediminis gen. nov. sp. nov., a new facultative anaerobic member of the class Deltaproteobacteria, and proposal of Lujinxingaceae fam. nov.</title>
        <authorList>
            <person name="Guo L.-Y."/>
            <person name="Li C.-M."/>
            <person name="Wang S."/>
            <person name="Du Z.-J."/>
        </authorList>
    </citation>
    <scope>NUCLEOTIDE SEQUENCE [LARGE SCALE GENOMIC DNA]</scope>
    <source>
        <strain evidence="5 6">FA350</strain>
    </source>
</reference>
<dbReference type="EMBL" id="CP030032">
    <property type="protein sequence ID" value="AWV89344.1"/>
    <property type="molecule type" value="Genomic_DNA"/>
</dbReference>
<dbReference type="Gene3D" id="3.40.1140.10">
    <property type="match status" value="2"/>
</dbReference>
<keyword evidence="1" id="KW-0963">Cytoplasm</keyword>
<evidence type="ECO:0000313" key="6">
    <source>
        <dbReference type="Proteomes" id="UP000249799"/>
    </source>
</evidence>
<dbReference type="Pfam" id="PF16330">
    <property type="entry name" value="MukB_hinge"/>
    <property type="match status" value="1"/>
</dbReference>
<organism evidence="5 6">
    <name type="scientific">Bradymonas sediminis</name>
    <dbReference type="NCBI Taxonomy" id="1548548"/>
    <lineage>
        <taxon>Bacteria</taxon>
        <taxon>Deltaproteobacteria</taxon>
        <taxon>Bradymonadales</taxon>
        <taxon>Bradymonadaceae</taxon>
        <taxon>Bradymonas</taxon>
    </lineage>
</organism>
<evidence type="ECO:0000259" key="3">
    <source>
        <dbReference type="Pfam" id="PF04310"/>
    </source>
</evidence>
<evidence type="ECO:0000256" key="2">
    <source>
        <dbReference type="ARBA" id="ARBA00023125"/>
    </source>
</evidence>
<proteinExistence type="predicted"/>
<sequence length="1482" mass="165417">MKRTRATQLALVNWKGVFYQRYLLDEHVTALEGTNGAGKTTVMIAAYVVLLPDLSFLRFSNVGVSEATGGDKGIYGRLGEANSPSYAALDFRLGSGERLLAGVHLERKAEPNLNLTPFIISGLADDVSLQDLLLDRGRRDGELDAVPELNRLKELAALSGAQLKSYSKTADYFSELFERGVAPLRLSEREERSKFNQMLHTSMVGGISQALTKRLREFLFSEETGLADTLKRIHANLDACRRTRMEVESSRRMEAEITGVFEAGQEMFGAAIHATRVRSDELHRQVIRAGEELKRVEDKGRDLAAELKKKELERAEVVAELEVAKAASEDSWRVLESVRGAHQIAGRIAKCEAQRVAAAERFEQAQQAEQKALDARAFARDRHKDAQKDVKSATLGLADFQKGIDGLRYRASAFRHISKQLELARRGLPGEDVRAETAPGFRQACEARVGELDRRIVVLERQLETADQRRREHEGVLAALTELCGAPISAQQALARARQELSALRELESLGAQVAEFSAQLEKARVLVAKQKDAWQKAARWSEPNAELRSQEDVRAAFDGADAQLEVARGAQASEHAASDEAEREVRELEGSIEALQALLPRWRALREVAARLAKAWQPERPLESRADVEALHRFLGDRRDAFRERHKKARARLDALLKRIEQLEGGGGEFRPEVLRARDAAEGELLAGHFDNISVEDAGRVQALLGPLAEAIVVDDIWRAAKKLAEEPRRPETVWLIEESTRLAEELERRSQSDEGAGFEDAVFVEAYSGYRMTTVPAQPTLGRRARTKLIEELGLEVVDAEGELARAVADERRVEDALTSVTVLLAEVGLLERADPAPELHAAQGRFAAAKNTAHRHALELERLSAQIEKIRARRGGLQGLLPSANLLDLPDQAEHARALERRLDDARAAKIRVKTVAEPRQIVEEGLDILREIPLSEAQLSTRRAQAVKVCEERDTQRRLRDALSEVVENSHALKWSDAPAALEKKQALHPVLNAQLKLAEEARDAAQKEQDAAEVDYESASERMRLVDAELKALNATLQRDKEEFATTGVEDASDAAVVRAEQTNKSWRAESERLDRQERELGDAVVAARVRHQAVAVKVEDARNELSESEAQWRPQAARWERLQQEAEEAGILCSVMTPAYLEQTQNKGSVNLFSEALSSAKLLIERLGQSEGGIERAQKVRDALDGTKGESGLAYLRAWLGARDWLRRRVPLQIAEGDDPLASLKRLRIHLEQLSAKLDGQERSLRGKSADVARNIETQRRKANRQVTQLNKELREIRFGSIHGLRIRVDRVERQERVLEALRSEEAQKFLFQTEMSFEDAMANIATRFGGGKTGGQRLLDYREYLELRIEVMRQAGHDWERAKPSQMSTGEAIGVGAAIMMVVLTAWERSANLLRAKRSSGTLRFLFLDEANRLSQDNLGVLFELCENLELQLLIAAPEIAQAQGNTTYRLIRQVDEDAREVVRVTGRRAIGSDA</sequence>
<evidence type="ECO:0000313" key="5">
    <source>
        <dbReference type="EMBL" id="AWV89344.1"/>
    </source>
</evidence>
<dbReference type="KEGG" id="bsed:DN745_08340"/>
<dbReference type="RefSeq" id="WP_111333780.1">
    <property type="nucleotide sequence ID" value="NZ_CP030032.1"/>
</dbReference>
<dbReference type="InterPro" id="IPR042501">
    <property type="entry name" value="MukB_hinge_sf"/>
</dbReference>
<dbReference type="OrthoDB" id="5477935at2"/>
<dbReference type="GO" id="GO:0005524">
    <property type="term" value="F:ATP binding"/>
    <property type="evidence" value="ECO:0007669"/>
    <property type="project" value="InterPro"/>
</dbReference>
<feature type="domain" description="MukB hinge" evidence="4">
    <location>
        <begin position="648"/>
        <end position="809"/>
    </location>
</feature>
<dbReference type="GO" id="GO:0007059">
    <property type="term" value="P:chromosome segregation"/>
    <property type="evidence" value="ECO:0007669"/>
    <property type="project" value="InterPro"/>
</dbReference>
<protein>
    <submittedName>
        <fullName evidence="5">Chromosome partition protein MukB</fullName>
    </submittedName>
</protein>
<gene>
    <name evidence="5" type="ORF">DN745_08340</name>
</gene>
<dbReference type="Proteomes" id="UP000249799">
    <property type="component" value="Chromosome"/>
</dbReference>
<dbReference type="InterPro" id="IPR050308">
    <property type="entry name" value="MukB/SMC"/>
</dbReference>
<feature type="domain" description="MukB N-terminal" evidence="3">
    <location>
        <begin position="2"/>
        <end position="225"/>
    </location>
</feature>
<dbReference type="InterPro" id="IPR027417">
    <property type="entry name" value="P-loop_NTPase"/>
</dbReference>
<dbReference type="PANTHER" id="PTHR42963:SF1">
    <property type="entry name" value="DUF4476 DOMAIN-CONTAINING PROTEIN"/>
    <property type="match status" value="1"/>
</dbReference>
<dbReference type="SUPFAM" id="SSF52540">
    <property type="entry name" value="P-loop containing nucleoside triphosphate hydrolases"/>
    <property type="match status" value="1"/>
</dbReference>
<accession>A0A2Z4FKW3</accession>
<dbReference type="InterPro" id="IPR007406">
    <property type="entry name" value="MukB_N_dom"/>
</dbReference>
<dbReference type="GO" id="GO:0009295">
    <property type="term" value="C:nucleoid"/>
    <property type="evidence" value="ECO:0007669"/>
    <property type="project" value="InterPro"/>
</dbReference>
<dbReference type="NCBIfam" id="NF003422">
    <property type="entry name" value="PRK04863.1"/>
    <property type="match status" value="1"/>
</dbReference>
<evidence type="ECO:0000259" key="4">
    <source>
        <dbReference type="Pfam" id="PF16330"/>
    </source>
</evidence>
<dbReference type="GO" id="GO:0003677">
    <property type="term" value="F:DNA binding"/>
    <property type="evidence" value="ECO:0007669"/>
    <property type="project" value="UniProtKB-KW"/>
</dbReference>
<keyword evidence="2" id="KW-0238">DNA-binding</keyword>
<dbReference type="Pfam" id="PF13558">
    <property type="entry name" value="SbcC_Walker_B"/>
    <property type="match status" value="1"/>
</dbReference>
<dbReference type="PANTHER" id="PTHR42963">
    <property type="entry name" value="CHROMOSOME PARTITION PROTEIN MUKB"/>
    <property type="match status" value="1"/>
</dbReference>
<dbReference type="GO" id="GO:0030261">
    <property type="term" value="P:chromosome condensation"/>
    <property type="evidence" value="ECO:0007669"/>
    <property type="project" value="InterPro"/>
</dbReference>
<evidence type="ECO:0000256" key="1">
    <source>
        <dbReference type="ARBA" id="ARBA00022490"/>
    </source>
</evidence>
<keyword evidence="6" id="KW-1185">Reference proteome</keyword>
<name>A0A2Z4FKW3_9DELT</name>
<dbReference type="Pfam" id="PF04310">
    <property type="entry name" value="MukB"/>
    <property type="match status" value="1"/>
</dbReference>